<keyword evidence="2" id="KW-0255">Endonuclease</keyword>
<protein>
    <recommendedName>
        <fullName evidence="7">YqaJ viral recombinase domain-containing protein</fullName>
    </recommendedName>
</protein>
<dbReference type="PANTHER" id="PTHR39953:SF1">
    <property type="entry name" value="RE54151P"/>
    <property type="match status" value="1"/>
</dbReference>
<evidence type="ECO:0000313" key="5">
    <source>
        <dbReference type="EMBL" id="KAJ8911383.1"/>
    </source>
</evidence>
<keyword evidence="3" id="KW-0378">Hydrolase</keyword>
<dbReference type="PANTHER" id="PTHR39953">
    <property type="entry name" value="RE54151P"/>
    <property type="match status" value="1"/>
</dbReference>
<dbReference type="EMBL" id="JANEYG010000196">
    <property type="protein sequence ID" value="KAJ8911383.1"/>
    <property type="molecule type" value="Genomic_DNA"/>
</dbReference>
<dbReference type="GO" id="GO:0006281">
    <property type="term" value="P:DNA repair"/>
    <property type="evidence" value="ECO:0007669"/>
    <property type="project" value="UniProtKB-ARBA"/>
</dbReference>
<sequence length="369" mass="42510">MCSIDVGFNKADSGNLPEVDIFMIMDYFNKNKEYISTEMKGIKLQRSGRQKYGDNAIGYVQLRQQQSVCELKAKITPEQKIKAKNYNVQCIINTSERVIIEAKCNDCAASEGGCKHAVAFLMWLHRRSEEPSPTEKQCYWKRSLLSTASSTNTFISTSDFNKNKITTSYDDSLLLEYVEESKKRKLQNSLMRHQMEEQLIKEVEKVTRKQSESKLWQEMRYARITASKVYEVVKCKTQNGSLVETILGAKLFQTEAMSRGLKLENSILKVLSQDMSQEFFKSGIFLSKDFPLLGASPDAINDDFVVEIKSPTSQKTFTNYLDSNVADPQFEVTKKIYVKHCDYDSELVKNITNKVNEFWFNAIYHRVKF</sequence>
<dbReference type="GO" id="GO:0004519">
    <property type="term" value="F:endonuclease activity"/>
    <property type="evidence" value="ECO:0007669"/>
    <property type="project" value="UniProtKB-KW"/>
</dbReference>
<dbReference type="Pfam" id="PF01771">
    <property type="entry name" value="Viral_alk_exo"/>
    <property type="match status" value="1"/>
</dbReference>
<dbReference type="AlphaFoldDB" id="A0AAV8VAZ5"/>
<dbReference type="InterPro" id="IPR034720">
    <property type="entry name" value="Viral_alk_exo"/>
</dbReference>
<dbReference type="Gene3D" id="3.90.320.10">
    <property type="match status" value="1"/>
</dbReference>
<evidence type="ECO:0000256" key="2">
    <source>
        <dbReference type="ARBA" id="ARBA00022759"/>
    </source>
</evidence>
<name>A0AAV8VAZ5_9CUCU</name>
<reference evidence="5 6" key="1">
    <citation type="journal article" date="2023" name="Insect Mol. Biol.">
        <title>Genome sequencing provides insights into the evolution of gene families encoding plant cell wall-degrading enzymes in longhorned beetles.</title>
        <authorList>
            <person name="Shin N.R."/>
            <person name="Okamura Y."/>
            <person name="Kirsch R."/>
            <person name="Pauchet Y."/>
        </authorList>
    </citation>
    <scope>NUCLEOTIDE SEQUENCE [LARGE SCALE GENOMIC DNA]</scope>
    <source>
        <strain evidence="5">EAD_L_NR</strain>
    </source>
</reference>
<dbReference type="SUPFAM" id="SSF52980">
    <property type="entry name" value="Restriction endonuclease-like"/>
    <property type="match status" value="1"/>
</dbReference>
<dbReference type="InterPro" id="IPR011335">
    <property type="entry name" value="Restrct_endonuc-II-like"/>
</dbReference>
<comment type="caution">
    <text evidence="5">The sequence shown here is derived from an EMBL/GenBank/DDBJ whole genome shotgun (WGS) entry which is preliminary data.</text>
</comment>
<proteinExistence type="predicted"/>
<gene>
    <name evidence="5" type="ORF">NQ315_013518</name>
</gene>
<organism evidence="5 6">
    <name type="scientific">Exocentrus adspersus</name>
    <dbReference type="NCBI Taxonomy" id="1586481"/>
    <lineage>
        <taxon>Eukaryota</taxon>
        <taxon>Metazoa</taxon>
        <taxon>Ecdysozoa</taxon>
        <taxon>Arthropoda</taxon>
        <taxon>Hexapoda</taxon>
        <taxon>Insecta</taxon>
        <taxon>Pterygota</taxon>
        <taxon>Neoptera</taxon>
        <taxon>Endopterygota</taxon>
        <taxon>Coleoptera</taxon>
        <taxon>Polyphaga</taxon>
        <taxon>Cucujiformia</taxon>
        <taxon>Chrysomeloidea</taxon>
        <taxon>Cerambycidae</taxon>
        <taxon>Lamiinae</taxon>
        <taxon>Acanthocinini</taxon>
        <taxon>Exocentrus</taxon>
    </lineage>
</organism>
<evidence type="ECO:0000256" key="4">
    <source>
        <dbReference type="ARBA" id="ARBA00022839"/>
    </source>
</evidence>
<keyword evidence="6" id="KW-1185">Reference proteome</keyword>
<keyword evidence="1" id="KW-0540">Nuclease</keyword>
<dbReference type="CDD" id="cd22343">
    <property type="entry name" value="PDDEXK_lambda_exonuclease-like"/>
    <property type="match status" value="1"/>
</dbReference>
<evidence type="ECO:0000313" key="6">
    <source>
        <dbReference type="Proteomes" id="UP001159042"/>
    </source>
</evidence>
<evidence type="ECO:0000256" key="3">
    <source>
        <dbReference type="ARBA" id="ARBA00022801"/>
    </source>
</evidence>
<accession>A0AAV8VAZ5</accession>
<evidence type="ECO:0008006" key="7">
    <source>
        <dbReference type="Google" id="ProtNLM"/>
    </source>
</evidence>
<evidence type="ECO:0000256" key="1">
    <source>
        <dbReference type="ARBA" id="ARBA00022722"/>
    </source>
</evidence>
<dbReference type="GO" id="GO:0004527">
    <property type="term" value="F:exonuclease activity"/>
    <property type="evidence" value="ECO:0007669"/>
    <property type="project" value="UniProtKB-KW"/>
</dbReference>
<dbReference type="InterPro" id="IPR011604">
    <property type="entry name" value="PDDEXK-like_dom_sf"/>
</dbReference>
<dbReference type="Proteomes" id="UP001159042">
    <property type="component" value="Unassembled WGS sequence"/>
</dbReference>
<keyword evidence="4" id="KW-0269">Exonuclease</keyword>